<dbReference type="PANTHER" id="PTHR43309">
    <property type="entry name" value="5-OXOPROLINASE SUBUNIT C"/>
    <property type="match status" value="1"/>
</dbReference>
<gene>
    <name evidence="5" type="ORF">WN985_34085</name>
</gene>
<dbReference type="Pfam" id="PF02626">
    <property type="entry name" value="CT_A_B"/>
    <property type="match status" value="1"/>
</dbReference>
<dbReference type="EMBL" id="CP150851">
    <property type="protein sequence ID" value="WZW59378.1"/>
    <property type="molecule type" value="Genomic_DNA"/>
</dbReference>
<dbReference type="InterPro" id="IPR003778">
    <property type="entry name" value="CT_A_B"/>
</dbReference>
<proteinExistence type="predicted"/>
<evidence type="ECO:0000259" key="4">
    <source>
        <dbReference type="SMART" id="SM00797"/>
    </source>
</evidence>
<keyword evidence="6" id="KW-1185">Reference proteome</keyword>
<dbReference type="Proteomes" id="UP001484179">
    <property type="component" value="Plasmid unnamed"/>
</dbReference>
<evidence type="ECO:0000256" key="2">
    <source>
        <dbReference type="ARBA" id="ARBA00022801"/>
    </source>
</evidence>
<dbReference type="SUPFAM" id="SSF50891">
    <property type="entry name" value="Cyclophilin-like"/>
    <property type="match status" value="1"/>
</dbReference>
<evidence type="ECO:0000313" key="6">
    <source>
        <dbReference type="Proteomes" id="UP001484179"/>
    </source>
</evidence>
<evidence type="ECO:0000256" key="3">
    <source>
        <dbReference type="ARBA" id="ARBA00022840"/>
    </source>
</evidence>
<dbReference type="SMART" id="SM00797">
    <property type="entry name" value="AHS2"/>
    <property type="match status" value="1"/>
</dbReference>
<dbReference type="Gene3D" id="2.40.100.10">
    <property type="entry name" value="Cyclophilin-like"/>
    <property type="match status" value="1"/>
</dbReference>
<dbReference type="RefSeq" id="WP_342312572.1">
    <property type="nucleotide sequence ID" value="NZ_CP150851.1"/>
</dbReference>
<keyword evidence="2" id="KW-0378">Hydrolase</keyword>
<reference evidence="5 6" key="1">
    <citation type="submission" date="2024-04" db="EMBL/GenBank/DDBJ databases">
        <title>Biological Control Activity of Plant Growth Promoting Rhizobacteria Burkholderia pyrrocinia BX1 against Tobacco black shank Introduction Tobacco black shank (TBS) caused by the oomycete Phytophthora. nicotianae (P. nicotianae) has become a destructive soil.</title>
        <authorList>
            <person name="Liu X."/>
            <person name="Shu C."/>
        </authorList>
    </citation>
    <scope>NUCLEOTIDE SEQUENCE [LARGE SCALE GENOMIC DNA]</scope>
    <source>
        <strain evidence="5 6">BX1</strain>
        <plasmid evidence="5 6">unnamed</plasmid>
    </source>
</reference>
<keyword evidence="5" id="KW-0614">Plasmid</keyword>
<dbReference type="InterPro" id="IPR052708">
    <property type="entry name" value="PxpC"/>
</dbReference>
<evidence type="ECO:0000313" key="5">
    <source>
        <dbReference type="EMBL" id="WZW59378.1"/>
    </source>
</evidence>
<dbReference type="NCBIfam" id="TIGR00724">
    <property type="entry name" value="urea_amlyse_rel"/>
    <property type="match status" value="1"/>
</dbReference>
<sequence length="334" mass="35985">MIEILSSSALATVQDRGREGYLRFGVGTSGAMDRVALAIGNLLLGNPDDAAAIEIPMFPFRVRFLEDLAFAITGADCAARLDERPILPWWTIEAKRGEVLTIGIPASGTRCYLSLAGGVDVPRVLGSRSTQLRGEFGGFNGRQLQKGDVLHAIGLDARAPLQSAATGGFGAVPPAYLLPTPAATPAAEGGDTVVRVLPAAEYECYEADSLDAFWREGWKVTPQSDRYGYRLAGPTLAARRPIEKRSHGIVPGVIQVPHSGQPIIQLRDAQPSGGYPKIGTVIEADLWRLAQARIGTRIRFARTTYEEAVAALDEVERYLAKVRNLAGLFRASKY</sequence>
<evidence type="ECO:0000256" key="1">
    <source>
        <dbReference type="ARBA" id="ARBA00022741"/>
    </source>
</evidence>
<geneLocation type="plasmid" evidence="5 6">
    <name>unnamed</name>
</geneLocation>
<keyword evidence="3" id="KW-0067">ATP-binding</keyword>
<name>A0ABZ3BWU6_BURPY</name>
<feature type="domain" description="Carboxyltransferase" evidence="4">
    <location>
        <begin position="23"/>
        <end position="318"/>
    </location>
</feature>
<dbReference type="InterPro" id="IPR029000">
    <property type="entry name" value="Cyclophilin-like_dom_sf"/>
</dbReference>
<keyword evidence="1" id="KW-0547">Nucleotide-binding</keyword>
<dbReference type="PANTHER" id="PTHR43309:SF3">
    <property type="entry name" value="5-OXOPROLINASE SUBUNIT C"/>
    <property type="match status" value="1"/>
</dbReference>
<accession>A0ABZ3BWU6</accession>
<protein>
    <submittedName>
        <fullName evidence="5">Biotin-dependent carboxyltransferase family protein</fullName>
    </submittedName>
</protein>
<organism evidence="5 6">
    <name type="scientific">Burkholderia pyrrocinia</name>
    <name type="common">Pseudomonas pyrrocinia</name>
    <dbReference type="NCBI Taxonomy" id="60550"/>
    <lineage>
        <taxon>Bacteria</taxon>
        <taxon>Pseudomonadati</taxon>
        <taxon>Pseudomonadota</taxon>
        <taxon>Betaproteobacteria</taxon>
        <taxon>Burkholderiales</taxon>
        <taxon>Burkholderiaceae</taxon>
        <taxon>Burkholderia</taxon>
        <taxon>Burkholderia cepacia complex</taxon>
    </lineage>
</organism>